<name>A0AAV2BKN5_9ARAC</name>
<evidence type="ECO:0000313" key="2">
    <source>
        <dbReference type="Proteomes" id="UP001497382"/>
    </source>
</evidence>
<keyword evidence="2" id="KW-1185">Reference proteome</keyword>
<evidence type="ECO:0000313" key="1">
    <source>
        <dbReference type="EMBL" id="CAL1296235.1"/>
    </source>
</evidence>
<organism evidence="1 2">
    <name type="scientific">Larinioides sclopetarius</name>
    <dbReference type="NCBI Taxonomy" id="280406"/>
    <lineage>
        <taxon>Eukaryota</taxon>
        <taxon>Metazoa</taxon>
        <taxon>Ecdysozoa</taxon>
        <taxon>Arthropoda</taxon>
        <taxon>Chelicerata</taxon>
        <taxon>Arachnida</taxon>
        <taxon>Araneae</taxon>
        <taxon>Araneomorphae</taxon>
        <taxon>Entelegynae</taxon>
        <taxon>Araneoidea</taxon>
        <taxon>Araneidae</taxon>
        <taxon>Larinioides</taxon>
    </lineage>
</organism>
<dbReference type="Proteomes" id="UP001497382">
    <property type="component" value="Unassembled WGS sequence"/>
</dbReference>
<feature type="non-terminal residue" evidence="1">
    <location>
        <position position="1"/>
    </location>
</feature>
<gene>
    <name evidence="1" type="ORF">LARSCL_LOCUS19701</name>
</gene>
<accession>A0AAV2BKN5</accession>
<comment type="caution">
    <text evidence="1">The sequence shown here is derived from an EMBL/GenBank/DDBJ whole genome shotgun (WGS) entry which is preliminary data.</text>
</comment>
<dbReference type="EMBL" id="CAXIEN010000392">
    <property type="protein sequence ID" value="CAL1296235.1"/>
    <property type="molecule type" value="Genomic_DNA"/>
</dbReference>
<sequence>VGHSVHRDVQADTNLSELSLVILTSRFEATQGIFGGVFPRKCPCSSSRTSAPS</sequence>
<protein>
    <submittedName>
        <fullName evidence="1">Uncharacterized protein</fullName>
    </submittedName>
</protein>
<dbReference type="AlphaFoldDB" id="A0AAV2BKN5"/>
<reference evidence="1 2" key="1">
    <citation type="submission" date="2024-04" db="EMBL/GenBank/DDBJ databases">
        <authorList>
            <person name="Rising A."/>
            <person name="Reimegard J."/>
            <person name="Sonavane S."/>
            <person name="Akerstrom W."/>
            <person name="Nylinder S."/>
            <person name="Hedman E."/>
            <person name="Kallberg Y."/>
        </authorList>
    </citation>
    <scope>NUCLEOTIDE SEQUENCE [LARGE SCALE GENOMIC DNA]</scope>
</reference>
<proteinExistence type="predicted"/>